<dbReference type="Proteomes" id="UP001062776">
    <property type="component" value="Unassembled WGS sequence"/>
</dbReference>
<evidence type="ECO:0000313" key="1">
    <source>
        <dbReference type="EMBL" id="GBQ85064.1"/>
    </source>
</evidence>
<evidence type="ECO:0008006" key="3">
    <source>
        <dbReference type="Google" id="ProtNLM"/>
    </source>
</evidence>
<name>A0ABQ0PZ09_9PROT</name>
<proteinExistence type="predicted"/>
<dbReference type="RefSeq" id="WP_264814492.1">
    <property type="nucleotide sequence ID" value="NZ_BAPV01000004.1"/>
</dbReference>
<protein>
    <recommendedName>
        <fullName evidence="3">DUF768 domain-containing protein</fullName>
    </recommendedName>
</protein>
<organism evidence="1 2">
    <name type="scientific">Asaia krungthepensis NRIC 0535</name>
    <dbReference type="NCBI Taxonomy" id="1307925"/>
    <lineage>
        <taxon>Bacteria</taxon>
        <taxon>Pseudomonadati</taxon>
        <taxon>Pseudomonadota</taxon>
        <taxon>Alphaproteobacteria</taxon>
        <taxon>Acetobacterales</taxon>
        <taxon>Acetobacteraceae</taxon>
        <taxon>Asaia</taxon>
    </lineage>
</organism>
<dbReference type="EMBL" id="BAPV01000004">
    <property type="protein sequence ID" value="GBQ85064.1"/>
    <property type="molecule type" value="Genomic_DNA"/>
</dbReference>
<keyword evidence="2" id="KW-1185">Reference proteome</keyword>
<accession>A0ABQ0PZ09</accession>
<reference evidence="1" key="1">
    <citation type="submission" date="2013-04" db="EMBL/GenBank/DDBJ databases">
        <title>The genome sequencing project of 58 acetic acid bacteria.</title>
        <authorList>
            <person name="Okamoto-Kainuma A."/>
            <person name="Ishikawa M."/>
            <person name="Umino S."/>
            <person name="Koizumi Y."/>
            <person name="Shiwa Y."/>
            <person name="Yoshikawa H."/>
            <person name="Matsutani M."/>
            <person name="Matsushita K."/>
        </authorList>
    </citation>
    <scope>NUCLEOTIDE SEQUENCE</scope>
    <source>
        <strain evidence="1">NRIC 0535</strain>
    </source>
</reference>
<gene>
    <name evidence="1" type="ORF">AA0535_0664</name>
</gene>
<evidence type="ECO:0000313" key="2">
    <source>
        <dbReference type="Proteomes" id="UP001062776"/>
    </source>
</evidence>
<comment type="caution">
    <text evidence="1">The sequence shown here is derived from an EMBL/GenBank/DDBJ whole genome shotgun (WGS) entry which is preliminary data.</text>
</comment>
<sequence>MTSEDVDEWLDSWVEANHTQWGTPDQAVQACVAAAGLEGITERDLNTASGGDLRTYLQEEGEAIAEASGSAPEGF</sequence>